<organism evidence="1 2">
    <name type="scientific">Psychroflexus gondwanensis ACAM 44</name>
    <dbReference type="NCBI Taxonomy" id="1189619"/>
    <lineage>
        <taxon>Bacteria</taxon>
        <taxon>Pseudomonadati</taxon>
        <taxon>Bacteroidota</taxon>
        <taxon>Flavobacteriia</taxon>
        <taxon>Flavobacteriales</taxon>
        <taxon>Flavobacteriaceae</taxon>
        <taxon>Psychroflexus</taxon>
    </lineage>
</organism>
<name>N1WUD9_9FLAO</name>
<comment type="caution">
    <text evidence="1">The sequence shown here is derived from an EMBL/GenBank/DDBJ whole genome shotgun (WGS) entry which is preliminary data.</text>
</comment>
<dbReference type="EMBL" id="APLF01000001">
    <property type="protein sequence ID" value="EMY82640.1"/>
    <property type="molecule type" value="Genomic_DNA"/>
</dbReference>
<sequence length="59" mass="6471">MNLEKLNLVELSPYEVQKTQGGAWWIPVVSLLAAMINDAQNNPDDFNAGVDAAPNPYNL</sequence>
<evidence type="ECO:0000313" key="2">
    <source>
        <dbReference type="Proteomes" id="UP000012317"/>
    </source>
</evidence>
<dbReference type="RefSeq" id="WP_003434909.1">
    <property type="nucleotide sequence ID" value="NZ_APLF01000001.1"/>
</dbReference>
<proteinExistence type="predicted"/>
<dbReference type="AlphaFoldDB" id="N1WUD9"/>
<reference evidence="1 2" key="1">
    <citation type="journal article" date="2014" name="Genome Biol. Evol.">
        <title>Extensive gene acquisition in the extremely psychrophilic bacterial species Psychroflexus torquis and the link to sea-ice ecosystem specialism.</title>
        <authorList>
            <person name="Feng S."/>
            <person name="Powell S.M."/>
            <person name="Wilson R."/>
            <person name="Bowman J.P."/>
        </authorList>
    </citation>
    <scope>NUCLEOTIDE SEQUENCE [LARGE SCALE GENOMIC DNA]</scope>
    <source>
        <strain evidence="1 2">ACAM 44</strain>
    </source>
</reference>
<protein>
    <submittedName>
        <fullName evidence="1">Uncharacterized protein</fullName>
    </submittedName>
</protein>
<accession>N1WUD9</accession>
<evidence type="ECO:0000313" key="1">
    <source>
        <dbReference type="EMBL" id="EMY82640.1"/>
    </source>
</evidence>
<keyword evidence="2" id="KW-1185">Reference proteome</keyword>
<dbReference type="Proteomes" id="UP000012317">
    <property type="component" value="Unassembled WGS sequence"/>
</dbReference>
<gene>
    <name evidence="1" type="ORF">pgond44_00910</name>
</gene>